<dbReference type="InterPro" id="IPR036264">
    <property type="entry name" value="Bact_exopeptidase_dim_dom"/>
</dbReference>
<dbReference type="PANTHER" id="PTHR11014">
    <property type="entry name" value="PEPTIDASE M20 FAMILY MEMBER"/>
    <property type="match status" value="1"/>
</dbReference>
<gene>
    <name evidence="3" type="ORF">GCM10010970_14370</name>
</gene>
<dbReference type="InterPro" id="IPR002933">
    <property type="entry name" value="Peptidase_M20"/>
</dbReference>
<dbReference type="EMBL" id="BMLX01000002">
    <property type="protein sequence ID" value="GGP20267.1"/>
    <property type="molecule type" value="Genomic_DNA"/>
</dbReference>
<dbReference type="PIRSF" id="PIRSF005962">
    <property type="entry name" value="Pept_M20D_amidohydro"/>
    <property type="match status" value="1"/>
</dbReference>
<evidence type="ECO:0000313" key="3">
    <source>
        <dbReference type="EMBL" id="GGP20267.1"/>
    </source>
</evidence>
<dbReference type="Pfam" id="PF01546">
    <property type="entry name" value="Peptidase_M20"/>
    <property type="match status" value="1"/>
</dbReference>
<proteinExistence type="predicted"/>
<protein>
    <submittedName>
        <fullName evidence="3">Peptidase M20</fullName>
    </submittedName>
</protein>
<dbReference type="NCBIfam" id="TIGR01891">
    <property type="entry name" value="amidohydrolases"/>
    <property type="match status" value="1"/>
</dbReference>
<name>A0ABQ2P7P8_9NEIS</name>
<evidence type="ECO:0000313" key="4">
    <source>
        <dbReference type="Proteomes" id="UP000637267"/>
    </source>
</evidence>
<organism evidence="3 4">
    <name type="scientific">Silvimonas iriomotensis</name>
    <dbReference type="NCBI Taxonomy" id="449662"/>
    <lineage>
        <taxon>Bacteria</taxon>
        <taxon>Pseudomonadati</taxon>
        <taxon>Pseudomonadota</taxon>
        <taxon>Betaproteobacteria</taxon>
        <taxon>Neisseriales</taxon>
        <taxon>Chitinibacteraceae</taxon>
        <taxon>Silvimonas</taxon>
    </lineage>
</organism>
<dbReference type="InterPro" id="IPR017439">
    <property type="entry name" value="Amidohydrolase"/>
</dbReference>
<keyword evidence="1" id="KW-0378">Hydrolase</keyword>
<dbReference type="InterPro" id="IPR011650">
    <property type="entry name" value="Peptidase_M20_dimer"/>
</dbReference>
<dbReference type="SUPFAM" id="SSF55031">
    <property type="entry name" value="Bacterial exopeptidase dimerisation domain"/>
    <property type="match status" value="1"/>
</dbReference>
<dbReference type="CDD" id="cd05666">
    <property type="entry name" value="M20_Acy1-like"/>
    <property type="match status" value="1"/>
</dbReference>
<dbReference type="Gene3D" id="3.40.630.10">
    <property type="entry name" value="Zn peptidases"/>
    <property type="match status" value="1"/>
</dbReference>
<reference evidence="4" key="1">
    <citation type="journal article" date="2019" name="Int. J. Syst. Evol. Microbiol.">
        <title>The Global Catalogue of Microorganisms (GCM) 10K type strain sequencing project: providing services to taxonomists for standard genome sequencing and annotation.</title>
        <authorList>
            <consortium name="The Broad Institute Genomics Platform"/>
            <consortium name="The Broad Institute Genome Sequencing Center for Infectious Disease"/>
            <person name="Wu L."/>
            <person name="Ma J."/>
        </authorList>
    </citation>
    <scope>NUCLEOTIDE SEQUENCE [LARGE SCALE GENOMIC DNA]</scope>
    <source>
        <strain evidence="4">CGMCC 1.8859</strain>
    </source>
</reference>
<dbReference type="Pfam" id="PF07687">
    <property type="entry name" value="M20_dimer"/>
    <property type="match status" value="1"/>
</dbReference>
<keyword evidence="4" id="KW-1185">Reference proteome</keyword>
<sequence length="400" mass="43036">MKVQAAISPLESVMFDTLRRFEPELVEIRRSIHRHPELGFEESRTSDLVAEKLTSWGYEVHRGIARTGLVGVLKVGSSHKTLGLRADMDALPIHEATAKPWASQIPNRMHACGHDGHTTMLLGAARYLAETRHFNGTLNLIFQPAEEALGGAQAMVDAGLFRRFPCDAIFGMHNMPGLPVGQFYFRSGAFMASADSLDVTIHGKGGHGALPHTTVDPIVVAASITLALQTIVSRNVDTQHAAVITVGSIQAGDVANVVPATALMKLSVRALDRQVRKLLLSRIEDVVRLQAQSFGATATIEARHGTPVLMNDETQTRFAHGVAASLFGDSHAHYGAHPLMGSEDFAYMLDANPNGCYFFIGNGDGEGSCMIHNPGYDFNDGCLTPGAAMWAGLAEGYLKA</sequence>
<dbReference type="PANTHER" id="PTHR11014:SF63">
    <property type="entry name" value="METALLOPEPTIDASE, PUTATIVE (AFU_ORTHOLOGUE AFUA_6G09600)-RELATED"/>
    <property type="match status" value="1"/>
</dbReference>
<dbReference type="Gene3D" id="3.30.70.360">
    <property type="match status" value="1"/>
</dbReference>
<feature type="domain" description="Peptidase M20 dimerisation" evidence="2">
    <location>
        <begin position="196"/>
        <end position="288"/>
    </location>
</feature>
<dbReference type="Proteomes" id="UP000637267">
    <property type="component" value="Unassembled WGS sequence"/>
</dbReference>
<evidence type="ECO:0000259" key="2">
    <source>
        <dbReference type="Pfam" id="PF07687"/>
    </source>
</evidence>
<dbReference type="SUPFAM" id="SSF53187">
    <property type="entry name" value="Zn-dependent exopeptidases"/>
    <property type="match status" value="1"/>
</dbReference>
<comment type="caution">
    <text evidence="3">The sequence shown here is derived from an EMBL/GenBank/DDBJ whole genome shotgun (WGS) entry which is preliminary data.</text>
</comment>
<evidence type="ECO:0000256" key="1">
    <source>
        <dbReference type="ARBA" id="ARBA00022801"/>
    </source>
</evidence>
<accession>A0ABQ2P7P8</accession>